<evidence type="ECO:0000256" key="1">
    <source>
        <dbReference type="SAM" id="Phobius"/>
    </source>
</evidence>
<keyword evidence="3" id="KW-1185">Reference proteome</keyword>
<keyword evidence="1" id="KW-1133">Transmembrane helix</keyword>
<keyword evidence="1" id="KW-0812">Transmembrane</keyword>
<dbReference type="Proteomes" id="UP001596494">
    <property type="component" value="Unassembled WGS sequence"/>
</dbReference>
<feature type="transmembrane region" description="Helical" evidence="1">
    <location>
        <begin position="42"/>
        <end position="61"/>
    </location>
</feature>
<accession>A0ABW2JZB3</accession>
<reference evidence="3" key="1">
    <citation type="journal article" date="2019" name="Int. J. Syst. Evol. Microbiol.">
        <title>The Global Catalogue of Microorganisms (GCM) 10K type strain sequencing project: providing services to taxonomists for standard genome sequencing and annotation.</title>
        <authorList>
            <consortium name="The Broad Institute Genomics Platform"/>
            <consortium name="The Broad Institute Genome Sequencing Center for Infectious Disease"/>
            <person name="Wu L."/>
            <person name="Ma J."/>
        </authorList>
    </citation>
    <scope>NUCLEOTIDE SEQUENCE [LARGE SCALE GENOMIC DNA]</scope>
    <source>
        <strain evidence="3">CCUG 73951</strain>
    </source>
</reference>
<gene>
    <name evidence="2" type="ORF">ACFQMN_00890</name>
</gene>
<comment type="caution">
    <text evidence="2">The sequence shown here is derived from an EMBL/GenBank/DDBJ whole genome shotgun (WGS) entry which is preliminary data.</text>
</comment>
<organism evidence="2 3">
    <name type="scientific">Halobacillus campisalis</name>
    <dbReference type="NCBI Taxonomy" id="435909"/>
    <lineage>
        <taxon>Bacteria</taxon>
        <taxon>Bacillati</taxon>
        <taxon>Bacillota</taxon>
        <taxon>Bacilli</taxon>
        <taxon>Bacillales</taxon>
        <taxon>Bacillaceae</taxon>
        <taxon>Halobacillus</taxon>
    </lineage>
</organism>
<protein>
    <submittedName>
        <fullName evidence="2">Uncharacterized protein</fullName>
    </submittedName>
</protein>
<evidence type="ECO:0000313" key="3">
    <source>
        <dbReference type="Proteomes" id="UP001596494"/>
    </source>
</evidence>
<dbReference type="EMBL" id="JBHTBY010000001">
    <property type="protein sequence ID" value="MFC7319437.1"/>
    <property type="molecule type" value="Genomic_DNA"/>
</dbReference>
<keyword evidence="1" id="KW-0472">Membrane</keyword>
<evidence type="ECO:0000313" key="2">
    <source>
        <dbReference type="EMBL" id="MFC7319437.1"/>
    </source>
</evidence>
<name>A0ABW2JZB3_9BACI</name>
<sequence length="83" mass="9639">MKDPKKLIYAYFHLGTPLLYFLGYTAIQFFRGNPVAASIPDTLSVIAIYSFIMNIMWLFYVDKLDKAINNDRKNQTLNARENT</sequence>
<proteinExistence type="predicted"/>
<feature type="transmembrane region" description="Helical" evidence="1">
    <location>
        <begin position="7"/>
        <end position="30"/>
    </location>
</feature>
<dbReference type="RefSeq" id="WP_289216187.1">
    <property type="nucleotide sequence ID" value="NZ_JAPVRC010000005.1"/>
</dbReference>